<dbReference type="AlphaFoldDB" id="A0A0R3RWC0"/>
<proteinExistence type="predicted"/>
<organism evidence="2 3">
    <name type="scientific">Elaeophora elaphi</name>
    <dbReference type="NCBI Taxonomy" id="1147741"/>
    <lineage>
        <taxon>Eukaryota</taxon>
        <taxon>Metazoa</taxon>
        <taxon>Ecdysozoa</taxon>
        <taxon>Nematoda</taxon>
        <taxon>Chromadorea</taxon>
        <taxon>Rhabditida</taxon>
        <taxon>Spirurina</taxon>
        <taxon>Spiruromorpha</taxon>
        <taxon>Filarioidea</taxon>
        <taxon>Onchocercidae</taxon>
        <taxon>Elaeophora</taxon>
    </lineage>
</organism>
<protein>
    <submittedName>
        <fullName evidence="3">Uncharacterized protein</fullName>
    </submittedName>
</protein>
<accession>A0A0R3RWC0</accession>
<dbReference type="Proteomes" id="UP000050640">
    <property type="component" value="Unplaced"/>
</dbReference>
<keyword evidence="2" id="KW-1185">Reference proteome</keyword>
<reference evidence="3" key="1">
    <citation type="submission" date="2017-02" db="UniProtKB">
        <authorList>
            <consortium name="WormBaseParasite"/>
        </authorList>
    </citation>
    <scope>IDENTIFICATION</scope>
</reference>
<feature type="compositionally biased region" description="Basic and acidic residues" evidence="1">
    <location>
        <begin position="60"/>
        <end position="84"/>
    </location>
</feature>
<name>A0A0R3RWC0_9BILA</name>
<feature type="region of interest" description="Disordered" evidence="1">
    <location>
        <begin position="58"/>
        <end position="91"/>
    </location>
</feature>
<sequence>MLLEKGEQLHCTSSQMSLSEKVFNFRHFKIFGACCLSRYQRASCLFAWSSATITSVTVEHQPRPQQEQEKQQQHRHTTTAEKIETNVNRNNDATDMTHCEKVIRKL</sequence>
<evidence type="ECO:0000313" key="2">
    <source>
        <dbReference type="Proteomes" id="UP000050640"/>
    </source>
</evidence>
<evidence type="ECO:0000256" key="1">
    <source>
        <dbReference type="SAM" id="MobiDB-lite"/>
    </source>
</evidence>
<evidence type="ECO:0000313" key="3">
    <source>
        <dbReference type="WBParaSite" id="EEL_0000645001-mRNA-1"/>
    </source>
</evidence>
<dbReference type="WBParaSite" id="EEL_0000645001-mRNA-1">
    <property type="protein sequence ID" value="EEL_0000645001-mRNA-1"/>
    <property type="gene ID" value="EEL_0000645001"/>
</dbReference>